<keyword evidence="2" id="KW-0677">Repeat</keyword>
<organism evidence="5 6">
    <name type="scientific">Cyclotella atomus</name>
    <dbReference type="NCBI Taxonomy" id="382360"/>
    <lineage>
        <taxon>Eukaryota</taxon>
        <taxon>Sar</taxon>
        <taxon>Stramenopiles</taxon>
        <taxon>Ochrophyta</taxon>
        <taxon>Bacillariophyta</taxon>
        <taxon>Coscinodiscophyceae</taxon>
        <taxon>Thalassiosirophycidae</taxon>
        <taxon>Stephanodiscales</taxon>
        <taxon>Stephanodiscaceae</taxon>
        <taxon>Cyclotella</taxon>
    </lineage>
</organism>
<dbReference type="InterPro" id="IPR052941">
    <property type="entry name" value="StomDev_PlantInt_Reg"/>
</dbReference>
<reference evidence="5 6" key="1">
    <citation type="submission" date="2024-10" db="EMBL/GenBank/DDBJ databases">
        <title>Updated reference genomes for cyclostephanoid diatoms.</title>
        <authorList>
            <person name="Roberts W.R."/>
            <person name="Alverson A.J."/>
        </authorList>
    </citation>
    <scope>NUCLEOTIDE SEQUENCE [LARGE SCALE GENOMIC DNA]</scope>
    <source>
        <strain evidence="5 6">AJA010-31</strain>
    </source>
</reference>
<keyword evidence="6" id="KW-1185">Reference proteome</keyword>
<dbReference type="PANTHER" id="PTHR48004:SF58">
    <property type="entry name" value="OS01G0162200 PROTEIN"/>
    <property type="match status" value="1"/>
</dbReference>
<sequence>MENNRPLMPKPEVIEAPSPFDQDTCAIEVNDEAKKSSSPSPAKVVGYIPEVVQERDVSSLPPDFADDITEKTKNDMARPAAGPEVLGCDTEAPAPDVSMQTNANVGFLSKLMQSSRMNNDLQKVAPGETGPVVEKTRDSHSSSHYSSTIDNDRFIVKSHHSSGKELSLSEKGLAVACPVTDDEKPVCVASEYDPSAKTSFYKSTTCHILTALALLLTGAAVAVGVVFGTRKEIEENVIVQSPTMMPITHREARIRQMIEDNVLERNATFIDMKEADSRYLALDWIVNEDRLQLTVTDPNLLQRYILAVLAFSFDLISWECGMVKDLDSCNITDNYGDYSLWLSRTDECAWYGVECDNSGVVTGLDLSSNNLIGPIPPEISGLRSLELLAFQENCIYGTIPQEMFKLSLSEIDLSWNYLSGTVPDELYGLKSLVQLNLHGNHDEGNCNRTDQEPLYVESQGLEGDMLGPSIGQLQNLEVLQVYKNSFNGSIASEIGQLNQLEKLSANSNSFKGSLPEQISRMSNLKEMWLGNNSITGQIPESIGYMNSLETLSLWGNSMRGTIPNSLYYLTNLKALHLRHNSPGFWGTLSSDVGKLVNLRELVLNNNPLLTGTVPSELGLCRDLKEIRLHNTQMTGTMPSEVCNLTAKKLNLDYAWSESFFEADCLNDNVTLPPFLVCECCSTCCDHTTKLCLNIDI</sequence>
<dbReference type="Proteomes" id="UP001530400">
    <property type="component" value="Unassembled WGS sequence"/>
</dbReference>
<name>A0ABD3NVV4_9STRA</name>
<dbReference type="EMBL" id="JALLPJ020000931">
    <property type="protein sequence ID" value="KAL3779493.1"/>
    <property type="molecule type" value="Genomic_DNA"/>
</dbReference>
<evidence type="ECO:0000313" key="5">
    <source>
        <dbReference type="EMBL" id="KAL3779493.1"/>
    </source>
</evidence>
<dbReference type="Pfam" id="PF13855">
    <property type="entry name" value="LRR_8"/>
    <property type="match status" value="1"/>
</dbReference>
<comment type="caution">
    <text evidence="5">The sequence shown here is derived from an EMBL/GenBank/DDBJ whole genome shotgun (WGS) entry which is preliminary data.</text>
</comment>
<gene>
    <name evidence="5" type="ORF">ACHAWO_012917</name>
</gene>
<dbReference type="AlphaFoldDB" id="A0ABD3NVV4"/>
<keyword evidence="4" id="KW-0472">Membrane</keyword>
<evidence type="ECO:0000256" key="4">
    <source>
        <dbReference type="SAM" id="Phobius"/>
    </source>
</evidence>
<dbReference type="InterPro" id="IPR032675">
    <property type="entry name" value="LRR_dom_sf"/>
</dbReference>
<feature type="region of interest" description="Disordered" evidence="3">
    <location>
        <begin position="122"/>
        <end position="146"/>
    </location>
</feature>
<feature type="transmembrane region" description="Helical" evidence="4">
    <location>
        <begin position="206"/>
        <end position="227"/>
    </location>
</feature>
<keyword evidence="4" id="KW-0812">Transmembrane</keyword>
<evidence type="ECO:0000256" key="2">
    <source>
        <dbReference type="ARBA" id="ARBA00022737"/>
    </source>
</evidence>
<proteinExistence type="predicted"/>
<dbReference type="FunFam" id="3.80.10.10:FF:000041">
    <property type="entry name" value="LRR receptor-like serine/threonine-protein kinase ERECTA"/>
    <property type="match status" value="1"/>
</dbReference>
<accession>A0ABD3NVV4</accession>
<dbReference type="Gene3D" id="3.80.10.10">
    <property type="entry name" value="Ribonuclease Inhibitor"/>
    <property type="match status" value="3"/>
</dbReference>
<feature type="region of interest" description="Disordered" evidence="3">
    <location>
        <begin position="1"/>
        <end position="20"/>
    </location>
</feature>
<evidence type="ECO:0000256" key="3">
    <source>
        <dbReference type="SAM" id="MobiDB-lite"/>
    </source>
</evidence>
<evidence type="ECO:0000313" key="6">
    <source>
        <dbReference type="Proteomes" id="UP001530400"/>
    </source>
</evidence>
<keyword evidence="4" id="KW-1133">Transmembrane helix</keyword>
<dbReference type="InterPro" id="IPR001611">
    <property type="entry name" value="Leu-rich_rpt"/>
</dbReference>
<evidence type="ECO:0000256" key="1">
    <source>
        <dbReference type="ARBA" id="ARBA00022614"/>
    </source>
</evidence>
<keyword evidence="1" id="KW-0433">Leucine-rich repeat</keyword>
<dbReference type="SUPFAM" id="SSF52047">
    <property type="entry name" value="RNI-like"/>
    <property type="match status" value="1"/>
</dbReference>
<dbReference type="Pfam" id="PF00560">
    <property type="entry name" value="LRR_1"/>
    <property type="match status" value="3"/>
</dbReference>
<evidence type="ECO:0008006" key="7">
    <source>
        <dbReference type="Google" id="ProtNLM"/>
    </source>
</evidence>
<protein>
    <recommendedName>
        <fullName evidence="7">Leucine-rich repeat-containing N-terminal plant-type domain-containing protein</fullName>
    </recommendedName>
</protein>
<dbReference type="PANTHER" id="PTHR48004">
    <property type="entry name" value="OS01G0149700 PROTEIN"/>
    <property type="match status" value="1"/>
</dbReference>